<protein>
    <submittedName>
        <fullName evidence="2">Ribosomal protein S6 modification protein, C-terminal domain</fullName>
    </submittedName>
</protein>
<dbReference type="PANTHER" id="PTHR38037:SF1">
    <property type="entry name" value="ATP-DEPENDENT ZINC PROTEASE DOMAIN-CONTAINING PROTEIN-RELATED"/>
    <property type="match status" value="1"/>
</dbReference>
<dbReference type="PANTHER" id="PTHR38037">
    <property type="entry name" value="ZN_PROTEASE DOMAIN-CONTAINING PROTEIN"/>
    <property type="match status" value="1"/>
</dbReference>
<proteinExistence type="predicted"/>
<dbReference type="STRING" id="565045.NOR51B_2475"/>
<dbReference type="Proteomes" id="UP000004699">
    <property type="component" value="Unassembled WGS sequence"/>
</dbReference>
<dbReference type="InterPro" id="IPR008503">
    <property type="entry name" value="Asp_endopeptidase"/>
</dbReference>
<dbReference type="RefSeq" id="WP_009021266.1">
    <property type="nucleotide sequence ID" value="NZ_DS999411.1"/>
</dbReference>
<accession>B8KWA5</accession>
<dbReference type="Gene3D" id="2.40.70.10">
    <property type="entry name" value="Acid Proteases"/>
    <property type="match status" value="1"/>
</dbReference>
<evidence type="ECO:0000313" key="2">
    <source>
        <dbReference type="EMBL" id="EED36523.1"/>
    </source>
</evidence>
<reference evidence="3" key="1">
    <citation type="journal article" date="2013" name="BMC Microbiol.">
        <title>Taxonomy and evolution of bacteriochlorophyll a-containing members of the OM60/NOR5 clade of marine gammaproteobacteria: description of Luminiphilus syltensis gen. nov., sp. nov., reclassification of Haliea rubra as Pseudohaliea rubra gen. nov., comb. nov., and emendation of Chromatocurvus halotolerans.</title>
        <authorList>
            <person name="Spring S."/>
            <person name="Riedel T."/>
            <person name="Sproer C."/>
            <person name="Yan S."/>
            <person name="Harder J."/>
            <person name="Fuchs B.M."/>
        </authorList>
    </citation>
    <scope>NUCLEOTIDE SEQUENCE [LARGE SCALE GENOMIC DNA]</scope>
    <source>
        <strain evidence="3">NOR51-B</strain>
    </source>
</reference>
<dbReference type="AlphaFoldDB" id="B8KWA5"/>
<dbReference type="SUPFAM" id="SSF50630">
    <property type="entry name" value="Acid proteases"/>
    <property type="match status" value="1"/>
</dbReference>
<sequence>MAERRVIGWREWVGLPDLGISAIKAKVDTGARTSCIHAFYTERFEKQGAEWVRFGVHPDQGSGDLEIHCEAPLLDHREVTDSGGHREKRLVVESRVVIGALTKTIELTLTDRDTMRFRMLLGRTAIRRGFYVSPGQSFLLGGKSKTPPDFLS</sequence>
<gene>
    <name evidence="2" type="primary">rimK_2</name>
    <name evidence="2" type="ORF">NOR51B_2475</name>
</gene>
<name>B8KWA5_9GAMM</name>
<dbReference type="OrthoDB" id="9782977at2"/>
<evidence type="ECO:0000259" key="1">
    <source>
        <dbReference type="Pfam" id="PF05618"/>
    </source>
</evidence>
<feature type="domain" description="Retropepsin-like aspartic endopeptidase" evidence="1">
    <location>
        <begin position="6"/>
        <end position="139"/>
    </location>
</feature>
<organism evidence="2 3">
    <name type="scientific">Luminiphilus syltensis NOR5-1B</name>
    <dbReference type="NCBI Taxonomy" id="565045"/>
    <lineage>
        <taxon>Bacteria</taxon>
        <taxon>Pseudomonadati</taxon>
        <taxon>Pseudomonadota</taxon>
        <taxon>Gammaproteobacteria</taxon>
        <taxon>Cellvibrionales</taxon>
        <taxon>Halieaceae</taxon>
        <taxon>Luminiphilus</taxon>
    </lineage>
</organism>
<dbReference type="EMBL" id="DS999411">
    <property type="protein sequence ID" value="EED36523.1"/>
    <property type="molecule type" value="Genomic_DNA"/>
</dbReference>
<dbReference type="InterPro" id="IPR021109">
    <property type="entry name" value="Peptidase_aspartic_dom_sf"/>
</dbReference>
<keyword evidence="3" id="KW-1185">Reference proteome</keyword>
<dbReference type="HOGENOM" id="CLU_099424_1_1_6"/>
<evidence type="ECO:0000313" key="3">
    <source>
        <dbReference type="Proteomes" id="UP000004699"/>
    </source>
</evidence>
<dbReference type="eggNOG" id="COG4067">
    <property type="taxonomic scope" value="Bacteria"/>
</dbReference>
<dbReference type="Pfam" id="PF05618">
    <property type="entry name" value="Zn_protease"/>
    <property type="match status" value="1"/>
</dbReference>